<organism evidence="1 2">
    <name type="scientific">Funneliformis geosporum</name>
    <dbReference type="NCBI Taxonomy" id="1117311"/>
    <lineage>
        <taxon>Eukaryota</taxon>
        <taxon>Fungi</taxon>
        <taxon>Fungi incertae sedis</taxon>
        <taxon>Mucoromycota</taxon>
        <taxon>Glomeromycotina</taxon>
        <taxon>Glomeromycetes</taxon>
        <taxon>Glomerales</taxon>
        <taxon>Glomeraceae</taxon>
        <taxon>Funneliformis</taxon>
    </lineage>
</organism>
<dbReference type="Proteomes" id="UP001153678">
    <property type="component" value="Unassembled WGS sequence"/>
</dbReference>
<reference evidence="1" key="1">
    <citation type="submission" date="2022-08" db="EMBL/GenBank/DDBJ databases">
        <authorList>
            <person name="Kallberg Y."/>
            <person name="Tangrot J."/>
            <person name="Rosling A."/>
        </authorList>
    </citation>
    <scope>NUCLEOTIDE SEQUENCE</scope>
    <source>
        <strain evidence="1">Wild A</strain>
    </source>
</reference>
<name>A0A9W4WIV6_9GLOM</name>
<evidence type="ECO:0000313" key="1">
    <source>
        <dbReference type="EMBL" id="CAI2165084.1"/>
    </source>
</evidence>
<comment type="caution">
    <text evidence="1">The sequence shown here is derived from an EMBL/GenBank/DDBJ whole genome shotgun (WGS) entry which is preliminary data.</text>
</comment>
<keyword evidence="2" id="KW-1185">Reference proteome</keyword>
<protein>
    <submittedName>
        <fullName evidence="1">14067_t:CDS:1</fullName>
    </submittedName>
</protein>
<dbReference type="AlphaFoldDB" id="A0A9W4WIV6"/>
<proteinExistence type="predicted"/>
<accession>A0A9W4WIV6</accession>
<dbReference type="OrthoDB" id="550575at2759"/>
<gene>
    <name evidence="1" type="ORF">FWILDA_LOCUS1893</name>
</gene>
<evidence type="ECO:0000313" key="2">
    <source>
        <dbReference type="Proteomes" id="UP001153678"/>
    </source>
</evidence>
<dbReference type="EMBL" id="CAMKVN010000196">
    <property type="protein sequence ID" value="CAI2165084.1"/>
    <property type="molecule type" value="Genomic_DNA"/>
</dbReference>
<sequence length="97" mass="11313">MFSNVIHLDFEKSTNCTEIARSCLNLKYLDLEGYYNISEEVIDQLISLNPNIHVENFLESSVLSDFIELAKNYFIQLNVANERFLAQHLQQLLDLNM</sequence>